<evidence type="ECO:0000256" key="7">
    <source>
        <dbReference type="ARBA" id="ARBA00023157"/>
    </source>
</evidence>
<evidence type="ECO:0000256" key="4">
    <source>
        <dbReference type="ARBA" id="ARBA00022723"/>
    </source>
</evidence>
<dbReference type="GO" id="GO:0042806">
    <property type="term" value="F:fucose binding"/>
    <property type="evidence" value="ECO:0007669"/>
    <property type="project" value="UniProtKB-ARBA"/>
</dbReference>
<feature type="domain" description="Fucolectin tachylectin-4 pentraxin-1" evidence="8">
    <location>
        <begin position="149"/>
        <end position="292"/>
    </location>
</feature>
<protein>
    <recommendedName>
        <fullName evidence="8">Fucolectin tachylectin-4 pentraxin-1 domain-containing protein</fullName>
    </recommendedName>
</protein>
<organism evidence="9 10">
    <name type="scientific">Sparus aurata</name>
    <name type="common">Gilthead sea bream</name>
    <dbReference type="NCBI Taxonomy" id="8175"/>
    <lineage>
        <taxon>Eukaryota</taxon>
        <taxon>Metazoa</taxon>
        <taxon>Chordata</taxon>
        <taxon>Craniata</taxon>
        <taxon>Vertebrata</taxon>
        <taxon>Euteleostomi</taxon>
        <taxon>Actinopterygii</taxon>
        <taxon>Neopterygii</taxon>
        <taxon>Teleostei</taxon>
        <taxon>Neoteleostei</taxon>
        <taxon>Acanthomorphata</taxon>
        <taxon>Eupercaria</taxon>
        <taxon>Spariformes</taxon>
        <taxon>Sparidae</taxon>
        <taxon>Sparus</taxon>
    </lineage>
</organism>
<feature type="domain" description="Fucolectin tachylectin-4 pentraxin-1" evidence="8">
    <location>
        <begin position="11"/>
        <end position="147"/>
    </location>
</feature>
<name>A0A671U0X1_SPAAU</name>
<dbReference type="InterPro" id="IPR008979">
    <property type="entry name" value="Galactose-bd-like_sf"/>
</dbReference>
<evidence type="ECO:0000256" key="6">
    <source>
        <dbReference type="ARBA" id="ARBA00022837"/>
    </source>
</evidence>
<sequence length="301" mass="33501">MSDVIVVLMKLGGKVAQSSPYGKAVPERAIDGSRASNWHQGSCTHTQKDKNPWWRLDLLRPYKVNTVTITNRKDCCHKRINGAEIRIGNSLENNGNANPRCAVINSISAGESKTFECRGMEGRFVNIVIPGRREFLTLCEVEVTGQPYVINIARGGKVAQSSPHGKVVPERAIDGSRASNWHQGSCTHTQKDKNPWWRLDLLRSYKVNTVTITNRKDCCHERINGAEIRIGYSLENYGNANPRCAVITSIPAGESKTFECRGMEGRYVNIVIPGRREFLTLCEVEITGIVADFTDHMCLVG</sequence>
<keyword evidence="6" id="KW-0106">Calcium</keyword>
<dbReference type="InterPro" id="IPR006585">
    <property type="entry name" value="FTP1"/>
</dbReference>
<evidence type="ECO:0000256" key="5">
    <source>
        <dbReference type="ARBA" id="ARBA00022734"/>
    </source>
</evidence>
<dbReference type="SUPFAM" id="SSF49785">
    <property type="entry name" value="Galactose-binding domain-like"/>
    <property type="match status" value="2"/>
</dbReference>
<dbReference type="SMART" id="SM00607">
    <property type="entry name" value="FTP"/>
    <property type="match status" value="2"/>
</dbReference>
<reference evidence="9" key="3">
    <citation type="submission" date="2025-09" db="UniProtKB">
        <authorList>
            <consortium name="Ensembl"/>
        </authorList>
    </citation>
    <scope>IDENTIFICATION</scope>
</reference>
<keyword evidence="4" id="KW-0479">Metal-binding</keyword>
<comment type="subunit">
    <text evidence="3">Homotrimer.</text>
</comment>
<proteinExistence type="inferred from homology"/>
<evidence type="ECO:0000256" key="1">
    <source>
        <dbReference type="ARBA" id="ARBA00002219"/>
    </source>
</evidence>
<evidence type="ECO:0000313" key="10">
    <source>
        <dbReference type="Proteomes" id="UP000472265"/>
    </source>
</evidence>
<dbReference type="InParanoid" id="A0A671U0X1"/>
<reference evidence="9" key="1">
    <citation type="submission" date="2021-04" db="EMBL/GenBank/DDBJ databases">
        <authorList>
            <consortium name="Wellcome Sanger Institute Data Sharing"/>
        </authorList>
    </citation>
    <scope>NUCLEOTIDE SEQUENCE [LARGE SCALE GENOMIC DNA]</scope>
</reference>
<keyword evidence="5" id="KW-0430">Lectin</keyword>
<dbReference type="GO" id="GO:0046872">
    <property type="term" value="F:metal ion binding"/>
    <property type="evidence" value="ECO:0007669"/>
    <property type="project" value="UniProtKB-KW"/>
</dbReference>
<evidence type="ECO:0000313" key="9">
    <source>
        <dbReference type="Ensembl" id="ENSSAUP00010006517.1"/>
    </source>
</evidence>
<dbReference type="Pfam" id="PF22633">
    <property type="entry name" value="F5_F8_type_C_2"/>
    <property type="match status" value="2"/>
</dbReference>
<dbReference type="PANTHER" id="PTHR45713">
    <property type="entry name" value="FTP DOMAIN-CONTAINING PROTEIN"/>
    <property type="match status" value="1"/>
</dbReference>
<dbReference type="Ensembl" id="ENSSAUT00010007014.1">
    <property type="protein sequence ID" value="ENSSAUP00010006517.1"/>
    <property type="gene ID" value="ENSSAUG00010003306.1"/>
</dbReference>
<evidence type="ECO:0000256" key="3">
    <source>
        <dbReference type="ARBA" id="ARBA00011233"/>
    </source>
</evidence>
<dbReference type="Proteomes" id="UP000472265">
    <property type="component" value="Chromosome 13"/>
</dbReference>
<dbReference type="GeneTree" id="ENSGT01060000248575"/>
<dbReference type="GO" id="GO:0001868">
    <property type="term" value="P:regulation of complement activation, lectin pathway"/>
    <property type="evidence" value="ECO:0007669"/>
    <property type="project" value="UniProtKB-ARBA"/>
</dbReference>
<comment type="similarity">
    <text evidence="2">Belongs to the fucolectin family.</text>
</comment>
<evidence type="ECO:0000256" key="2">
    <source>
        <dbReference type="ARBA" id="ARBA00010147"/>
    </source>
</evidence>
<dbReference type="PANTHER" id="PTHR45713:SF20">
    <property type="entry name" value="FUCOLECTIN TACHYLECTIN-4 PENTRAXIN-1 DOMAIN-CONTAINING PROTEIN"/>
    <property type="match status" value="1"/>
</dbReference>
<dbReference type="Gene3D" id="2.60.120.260">
    <property type="entry name" value="Galactose-binding domain-like"/>
    <property type="match status" value="2"/>
</dbReference>
<dbReference type="AlphaFoldDB" id="A0A671U0X1"/>
<reference evidence="9" key="2">
    <citation type="submission" date="2025-08" db="UniProtKB">
        <authorList>
            <consortium name="Ensembl"/>
        </authorList>
    </citation>
    <scope>IDENTIFICATION</scope>
</reference>
<dbReference type="GO" id="GO:0010185">
    <property type="term" value="P:regulation of cellular defense response"/>
    <property type="evidence" value="ECO:0007669"/>
    <property type="project" value="UniProtKB-ARBA"/>
</dbReference>
<dbReference type="InterPro" id="IPR051941">
    <property type="entry name" value="BG_Antigen-Binding_Lectin"/>
</dbReference>
<comment type="function">
    <text evidence="1">Acts as a defensive agent. Recognizes blood group fucosylated oligosaccharides including A, B, H and Lewis B-type antigens. Does not recognize Lewis A antigen and has low affinity for monovalent haptens.</text>
</comment>
<keyword evidence="10" id="KW-1185">Reference proteome</keyword>
<accession>A0A671U0X1</accession>
<keyword evidence="7" id="KW-1015">Disulfide bond</keyword>
<dbReference type="OMA" id="YNPRCAV"/>
<evidence type="ECO:0000259" key="8">
    <source>
        <dbReference type="SMART" id="SM00607"/>
    </source>
</evidence>